<dbReference type="RefSeq" id="WP_024739740.1">
    <property type="nucleotide sequence ID" value="NZ_JAINVB010000001.1"/>
</dbReference>
<gene>
    <name evidence="1" type="ORF">K5I21_04865</name>
    <name evidence="2" type="ORF">K5I21_22965</name>
</gene>
<protein>
    <submittedName>
        <fullName evidence="1">HNHc nuclease</fullName>
    </submittedName>
</protein>
<evidence type="ECO:0000313" key="2">
    <source>
        <dbReference type="EMBL" id="MCK0088668.1"/>
    </source>
</evidence>
<dbReference type="Proteomes" id="UP001203136">
    <property type="component" value="Unassembled WGS sequence"/>
</dbReference>
<name>A0AAW5F195_CLOSY</name>
<accession>A0AAW5F195</accession>
<sequence length="223" mass="25779">MNYFTDITGYRAAGDGVDLLVHFPQDIRYLIKRQNIRHAEVILDDGRHISIEQRKKIYATLRDISDYTGDPPEVTKEWMKYCYIEKTGCQYFSLSGCSVTTAREFINFLMDVCLRNGIILTESGLKRTDDIDAYLIQCIRYKKCCICGRPADVHHVDAIGMGNDRRSYDDSDSEIIALCRGHHVQAHNLGNIRFMERYKVYGIKKYQTVETEDFGSFGEFIKV</sequence>
<evidence type="ECO:0000313" key="3">
    <source>
        <dbReference type="Proteomes" id="UP001203136"/>
    </source>
</evidence>
<proteinExistence type="predicted"/>
<dbReference type="AlphaFoldDB" id="A0AAW5F195"/>
<dbReference type="EMBL" id="JAINVB010000001">
    <property type="protein sequence ID" value="MCK0085209.1"/>
    <property type="molecule type" value="Genomic_DNA"/>
</dbReference>
<dbReference type="Pfam" id="PF16784">
    <property type="entry name" value="HNHc_6"/>
    <property type="match status" value="1"/>
</dbReference>
<dbReference type="InterPro" id="IPR041242">
    <property type="entry name" value="HNHc_6"/>
</dbReference>
<organism evidence="1 3">
    <name type="scientific">Clostridium symbiosum</name>
    <name type="common">Bacteroides symbiosus</name>
    <dbReference type="NCBI Taxonomy" id="1512"/>
    <lineage>
        <taxon>Bacteria</taxon>
        <taxon>Bacillati</taxon>
        <taxon>Bacillota</taxon>
        <taxon>Clostridia</taxon>
        <taxon>Lachnospirales</taxon>
        <taxon>Lachnospiraceae</taxon>
        <taxon>Otoolea</taxon>
    </lineage>
</organism>
<reference evidence="1" key="1">
    <citation type="journal article" date="2022" name="Cell Host Microbe">
        <title>Colonization of the live biotherapeutic product VE303 and modulation of the microbiota and metabolites in healthy volunteers.</title>
        <authorList>
            <person name="Dsouza M."/>
            <person name="Menon R."/>
            <person name="Crossette E."/>
            <person name="Bhattarai S.K."/>
            <person name="Schneider J."/>
            <person name="Kim Y.G."/>
            <person name="Reddy S."/>
            <person name="Caballero S."/>
            <person name="Felix C."/>
            <person name="Cornacchione L."/>
            <person name="Hendrickson J."/>
            <person name="Watson A.R."/>
            <person name="Minot S.S."/>
            <person name="Greenfield N."/>
            <person name="Schopf L."/>
            <person name="Szabady R."/>
            <person name="Patarroyo J."/>
            <person name="Smith W."/>
            <person name="Harrison P."/>
            <person name="Kuijper E.J."/>
            <person name="Kelly C.P."/>
            <person name="Olle B."/>
            <person name="Bobilev D."/>
            <person name="Silber J.L."/>
            <person name="Bucci V."/>
            <person name="Roberts B."/>
            <person name="Faith J."/>
            <person name="Norman J.M."/>
        </authorList>
    </citation>
    <scope>NUCLEOTIDE SEQUENCE</scope>
    <source>
        <strain evidence="1">VE303-04</strain>
    </source>
</reference>
<evidence type="ECO:0000313" key="1">
    <source>
        <dbReference type="EMBL" id="MCK0085209.1"/>
    </source>
</evidence>
<comment type="caution">
    <text evidence="1">The sequence shown here is derived from an EMBL/GenBank/DDBJ whole genome shotgun (WGS) entry which is preliminary data.</text>
</comment>
<dbReference type="EMBL" id="JAINVB010000001">
    <property type="protein sequence ID" value="MCK0088668.1"/>
    <property type="molecule type" value="Genomic_DNA"/>
</dbReference>